<dbReference type="Gene3D" id="1.10.760.10">
    <property type="entry name" value="Cytochrome c-like domain"/>
    <property type="match status" value="3"/>
</dbReference>
<dbReference type="GO" id="GO:0046872">
    <property type="term" value="F:metal ion binding"/>
    <property type="evidence" value="ECO:0007669"/>
    <property type="project" value="UniProtKB-KW"/>
</dbReference>
<dbReference type="PROSITE" id="PS51007">
    <property type="entry name" value="CYTC"/>
    <property type="match status" value="2"/>
</dbReference>
<dbReference type="Pfam" id="PF13442">
    <property type="entry name" value="Cytochrome_CBB3"/>
    <property type="match status" value="1"/>
</dbReference>
<proteinExistence type="predicted"/>
<dbReference type="GO" id="GO:0020037">
    <property type="term" value="F:heme binding"/>
    <property type="evidence" value="ECO:0007669"/>
    <property type="project" value="InterPro"/>
</dbReference>
<name>A0A0F6SG82_9BACT</name>
<reference evidence="6 7" key="1">
    <citation type="submission" date="2015-03" db="EMBL/GenBank/DDBJ databases">
        <title>Genome assembly of Sandaracinus amylolyticus DSM 53668.</title>
        <authorList>
            <person name="Sharma G."/>
            <person name="Subramanian S."/>
        </authorList>
    </citation>
    <scope>NUCLEOTIDE SEQUENCE [LARGE SCALE GENOMIC DNA]</scope>
    <source>
        <strain evidence="6 7">DSM 53668</strain>
    </source>
</reference>
<dbReference type="RefSeq" id="WP_053235407.1">
    <property type="nucleotide sequence ID" value="NZ_CP011125.1"/>
</dbReference>
<dbReference type="STRING" id="927083.DB32_005388"/>
<keyword evidence="1 4" id="KW-0349">Heme</keyword>
<dbReference type="Proteomes" id="UP000034883">
    <property type="component" value="Chromosome"/>
</dbReference>
<dbReference type="KEGG" id="samy:DB32_005388"/>
<evidence type="ECO:0000256" key="1">
    <source>
        <dbReference type="ARBA" id="ARBA00022617"/>
    </source>
</evidence>
<dbReference type="Pfam" id="PF00034">
    <property type="entry name" value="Cytochrom_C"/>
    <property type="match status" value="1"/>
</dbReference>
<organism evidence="6 7">
    <name type="scientific">Sandaracinus amylolyticus</name>
    <dbReference type="NCBI Taxonomy" id="927083"/>
    <lineage>
        <taxon>Bacteria</taxon>
        <taxon>Pseudomonadati</taxon>
        <taxon>Myxococcota</taxon>
        <taxon>Polyangia</taxon>
        <taxon>Polyangiales</taxon>
        <taxon>Sandaracinaceae</taxon>
        <taxon>Sandaracinus</taxon>
    </lineage>
</organism>
<evidence type="ECO:0000313" key="7">
    <source>
        <dbReference type="Proteomes" id="UP000034883"/>
    </source>
</evidence>
<dbReference type="InterPro" id="IPR009056">
    <property type="entry name" value="Cyt_c-like_dom"/>
</dbReference>
<dbReference type="InterPro" id="IPR051459">
    <property type="entry name" value="Cytochrome_c-type_DH"/>
</dbReference>
<sequence>MRRKIVIALASLLALVIVAGAALVVRASQPVSAPYPEVSADRSEAGIARGRVLFEGTCAQCHRAPGATRVAGAPLAEIPAFLGEFHSRNLTRHPTAGIGGFEDREIARLLRYGVTRDGHAVVMPTYGFSDEDLAAVLGFLRSDDPVFEADATETPPSRPSLVGRVLVRAGLPDPATRPARGMRAPPRAPTAEYGRYLAHDVFDCAGCHTPGYDPDKASGDDLLRGGFELVGADGAAVRSPNLTAHASGLAAWTSADLGRALRDGLKPDGTAVRPPMPLFRGLGDDEVEALFVYLRSVPALDGEVPATQPVRTPRPGARAPEQLFVELGCPGCHAPGARYHAQLEQARGEDPEALARWIQHPEALQPGTPMPTYGALLSDADALALARWVSEGAARTQ</sequence>
<dbReference type="OrthoDB" id="9809720at2"/>
<keyword evidence="3 4" id="KW-0408">Iron</keyword>
<dbReference type="InterPro" id="IPR036909">
    <property type="entry name" value="Cyt_c-like_dom_sf"/>
</dbReference>
<dbReference type="GO" id="GO:0009055">
    <property type="term" value="F:electron transfer activity"/>
    <property type="evidence" value="ECO:0007669"/>
    <property type="project" value="InterPro"/>
</dbReference>
<keyword evidence="7" id="KW-1185">Reference proteome</keyword>
<gene>
    <name evidence="6" type="ORF">DB32_005388</name>
</gene>
<feature type="domain" description="Cytochrome c" evidence="5">
    <location>
        <begin position="45"/>
        <end position="144"/>
    </location>
</feature>
<protein>
    <submittedName>
        <fullName evidence="6">Putative diheme cytochrome c-553</fullName>
    </submittedName>
</protein>
<evidence type="ECO:0000256" key="2">
    <source>
        <dbReference type="ARBA" id="ARBA00022723"/>
    </source>
</evidence>
<evidence type="ECO:0000259" key="5">
    <source>
        <dbReference type="PROSITE" id="PS51007"/>
    </source>
</evidence>
<evidence type="ECO:0000313" key="6">
    <source>
        <dbReference type="EMBL" id="AKF08239.1"/>
    </source>
</evidence>
<accession>A0A0F6SG82</accession>
<evidence type="ECO:0000256" key="4">
    <source>
        <dbReference type="PROSITE-ProRule" id="PRU00433"/>
    </source>
</evidence>
<dbReference type="PANTHER" id="PTHR35008:SF8">
    <property type="entry name" value="ALCOHOL DEHYDROGENASE CYTOCHROME C SUBUNIT"/>
    <property type="match status" value="1"/>
</dbReference>
<keyword evidence="2 4" id="KW-0479">Metal-binding</keyword>
<dbReference type="AlphaFoldDB" id="A0A0F6SG82"/>
<evidence type="ECO:0000256" key="3">
    <source>
        <dbReference type="ARBA" id="ARBA00023004"/>
    </source>
</evidence>
<feature type="domain" description="Cytochrome c" evidence="5">
    <location>
        <begin position="189"/>
        <end position="393"/>
    </location>
</feature>
<dbReference type="PANTHER" id="PTHR35008">
    <property type="entry name" value="BLL4482 PROTEIN-RELATED"/>
    <property type="match status" value="1"/>
</dbReference>
<dbReference type="SUPFAM" id="SSF46626">
    <property type="entry name" value="Cytochrome c"/>
    <property type="match status" value="3"/>
</dbReference>
<dbReference type="EMBL" id="CP011125">
    <property type="protein sequence ID" value="AKF08239.1"/>
    <property type="molecule type" value="Genomic_DNA"/>
</dbReference>